<dbReference type="PANTHER" id="PTHR16517">
    <property type="entry name" value="TUBBY-RELATED"/>
    <property type="match status" value="1"/>
</dbReference>
<dbReference type="Pfam" id="PF01167">
    <property type="entry name" value="Tub"/>
    <property type="match status" value="1"/>
</dbReference>
<comment type="caution">
    <text evidence="5">The sequence shown here is derived from an EMBL/GenBank/DDBJ whole genome shotgun (WGS) entry which is preliminary data.</text>
</comment>
<proteinExistence type="inferred from homology"/>
<accession>A0A103Y3D1</accession>
<feature type="domain" description="F-box" evidence="4">
    <location>
        <begin position="57"/>
        <end position="100"/>
    </location>
</feature>
<keyword evidence="6" id="KW-1185">Reference proteome</keyword>
<evidence type="ECO:0000256" key="1">
    <source>
        <dbReference type="ARBA" id="ARBA00007129"/>
    </source>
</evidence>
<dbReference type="FunFam" id="1.20.1280.50:FF:000047">
    <property type="entry name" value="Tubby-like F-box protein"/>
    <property type="match status" value="1"/>
</dbReference>
<feature type="domain" description="Tubby C-terminal" evidence="3">
    <location>
        <begin position="125"/>
        <end position="407"/>
    </location>
</feature>
<dbReference type="Pfam" id="PF12937">
    <property type="entry name" value="F-box-like"/>
    <property type="match status" value="1"/>
</dbReference>
<dbReference type="Gramene" id="KVI01790">
    <property type="protein sequence ID" value="KVI01790"/>
    <property type="gene ID" value="Ccrd_019927"/>
</dbReference>
<dbReference type="InterPro" id="IPR000007">
    <property type="entry name" value="Tubby_C"/>
</dbReference>
<dbReference type="SUPFAM" id="SSF81383">
    <property type="entry name" value="F-box domain"/>
    <property type="match status" value="1"/>
</dbReference>
<name>A0A103Y3D1_CYNCS</name>
<dbReference type="PRINTS" id="PR01573">
    <property type="entry name" value="SUPERTUBBY"/>
</dbReference>
<reference evidence="5 6" key="1">
    <citation type="journal article" date="2016" name="Sci. Rep.">
        <title>The genome sequence of the outbreeding globe artichoke constructed de novo incorporating a phase-aware low-pass sequencing strategy of F1 progeny.</title>
        <authorList>
            <person name="Scaglione D."/>
            <person name="Reyes-Chin-Wo S."/>
            <person name="Acquadro A."/>
            <person name="Froenicke L."/>
            <person name="Portis E."/>
            <person name="Beitel C."/>
            <person name="Tirone M."/>
            <person name="Mauro R."/>
            <person name="Lo Monaco A."/>
            <person name="Mauromicale G."/>
            <person name="Faccioli P."/>
            <person name="Cattivelli L."/>
            <person name="Rieseberg L."/>
            <person name="Michelmore R."/>
            <person name="Lanteri S."/>
        </authorList>
    </citation>
    <scope>NUCLEOTIDE SEQUENCE [LARGE SCALE GENOMIC DNA]</scope>
    <source>
        <strain evidence="5">2C</strain>
    </source>
</reference>
<dbReference type="InterPro" id="IPR025659">
    <property type="entry name" value="Tubby-like_C"/>
</dbReference>
<dbReference type="AlphaFoldDB" id="A0A103Y3D1"/>
<dbReference type="PROSITE" id="PS01200">
    <property type="entry name" value="TUB_1"/>
    <property type="match status" value="1"/>
</dbReference>
<comment type="similarity">
    <text evidence="1 2">Belongs to the TUB family.</text>
</comment>
<evidence type="ECO:0000313" key="6">
    <source>
        <dbReference type="Proteomes" id="UP000243975"/>
    </source>
</evidence>
<dbReference type="CDD" id="cd22153">
    <property type="entry name" value="F-box_AtTLP-like"/>
    <property type="match status" value="1"/>
</dbReference>
<protein>
    <recommendedName>
        <fullName evidence="2">Tubby-like F-box protein</fullName>
    </recommendedName>
</protein>
<dbReference type="Gene3D" id="1.20.1280.50">
    <property type="match status" value="1"/>
</dbReference>
<sequence length="412" mass="45766">MSFRSIVRDVRDGFGSLSRRGFDVRLSGHHNRGKSQGSVNDLSDNNQLSLVIQNSRWANLPPELLFDVIKRLEESESTWPARKHVVACAAVCRSWRNMCKEIVRTPESCGKLTFPKFGYAAALLVENGKFLLSAKRTRRTTCTEYVISMHPDNISRSSSTYIGKLRSNFLGTKFIIYDTQPPHFSAHIPPPGRSSRRFHSKKVSPKVPSGSYNIAHITYELNVLGTRGPRRMHCIMQSIPASSIDPGGSVPGQAELLLPSHSLEDSFRSISFSKSLDRSTEFSSSRFSEIIGAATSSDVPESEKSKMPLVLKNKVPRWHEQLQCWCLNFRGRVTIASVKNFQLIAAQPPPAAAAAPPAAGTSQPAQPEHDKVILQFGKVGKDMFTMDYRYPLSAFQAFAICLSSFDTKLACE</sequence>
<dbReference type="InterPro" id="IPR001810">
    <property type="entry name" value="F-box_dom"/>
</dbReference>
<dbReference type="OMA" id="QPPYTFA"/>
<dbReference type="SUPFAM" id="SSF54518">
    <property type="entry name" value="Tubby C-terminal domain-like"/>
    <property type="match status" value="1"/>
</dbReference>
<organism evidence="5 6">
    <name type="scientific">Cynara cardunculus var. scolymus</name>
    <name type="common">Globe artichoke</name>
    <name type="synonym">Cynara scolymus</name>
    <dbReference type="NCBI Taxonomy" id="59895"/>
    <lineage>
        <taxon>Eukaryota</taxon>
        <taxon>Viridiplantae</taxon>
        <taxon>Streptophyta</taxon>
        <taxon>Embryophyta</taxon>
        <taxon>Tracheophyta</taxon>
        <taxon>Spermatophyta</taxon>
        <taxon>Magnoliopsida</taxon>
        <taxon>eudicotyledons</taxon>
        <taxon>Gunneridae</taxon>
        <taxon>Pentapetalae</taxon>
        <taxon>asterids</taxon>
        <taxon>campanulids</taxon>
        <taxon>Asterales</taxon>
        <taxon>Asteraceae</taxon>
        <taxon>Carduoideae</taxon>
        <taxon>Cardueae</taxon>
        <taxon>Carduinae</taxon>
        <taxon>Cynara</taxon>
    </lineage>
</organism>
<evidence type="ECO:0000259" key="3">
    <source>
        <dbReference type="Pfam" id="PF01167"/>
    </source>
</evidence>
<dbReference type="InterPro" id="IPR036047">
    <property type="entry name" value="F-box-like_dom_sf"/>
</dbReference>
<dbReference type="InterPro" id="IPR018066">
    <property type="entry name" value="Tubby_C_CS"/>
</dbReference>
<dbReference type="Gene3D" id="3.20.90.10">
    <property type="entry name" value="Tubby Protein, Chain A"/>
    <property type="match status" value="1"/>
</dbReference>
<dbReference type="EMBL" id="LEKV01002683">
    <property type="protein sequence ID" value="KVI01790.1"/>
    <property type="molecule type" value="Genomic_DNA"/>
</dbReference>
<evidence type="ECO:0000313" key="5">
    <source>
        <dbReference type="EMBL" id="KVI01790.1"/>
    </source>
</evidence>
<evidence type="ECO:0000259" key="4">
    <source>
        <dbReference type="Pfam" id="PF12937"/>
    </source>
</evidence>
<evidence type="ECO:0000256" key="2">
    <source>
        <dbReference type="RuleBase" id="RU361125"/>
    </source>
</evidence>
<dbReference type="Proteomes" id="UP000243975">
    <property type="component" value="Unassembled WGS sequence"/>
</dbReference>
<gene>
    <name evidence="5" type="ORF">Ccrd_019927</name>
</gene>
<dbReference type="PANTHER" id="PTHR16517:SF145">
    <property type="entry name" value="TUBBY-LIKE F-BOX PROTEIN"/>
    <property type="match status" value="1"/>
</dbReference>
<dbReference type="PROSITE" id="PS01201">
    <property type="entry name" value="TUB_2"/>
    <property type="match status" value="1"/>
</dbReference>